<keyword evidence="2" id="KW-1185">Reference proteome</keyword>
<dbReference type="Proteomes" id="UP001179121">
    <property type="component" value="Chromosome"/>
</dbReference>
<accession>A0AA86MXZ2</accession>
<name>A0AA86MXZ2_9BACT</name>
<evidence type="ECO:0000313" key="2">
    <source>
        <dbReference type="Proteomes" id="UP001179121"/>
    </source>
</evidence>
<gene>
    <name evidence="1" type="ORF">DNFV4_01557</name>
</gene>
<dbReference type="KEGG" id="nti:DNFV4_01557"/>
<reference evidence="1" key="1">
    <citation type="submission" date="2022-10" db="EMBL/GenBank/DDBJ databases">
        <authorList>
            <person name="Koch H."/>
        </authorList>
    </citation>
    <scope>NUCLEOTIDE SEQUENCE</scope>
    <source>
        <strain evidence="1">DNF</strain>
    </source>
</reference>
<proteinExistence type="predicted"/>
<dbReference type="AlphaFoldDB" id="A0AA86MXZ2"/>
<sequence length="189" mass="22272">MNRNYLYDDLFDLPANAARFVRTYFLRQAHRFARESDPRRDYHLTRQFDLVSWDITRLFLKEVIGMEKSRIEAIRSLGDRVAQHIALDNDRRLFQGLYRANRYVILRNLLIKASNVRLKKGQPPLLGLDEFLLVFEEGEELARTDWTLARDLVLIRVIEELHRQGWFGKQPDALQELETEDEAANLAAS</sequence>
<evidence type="ECO:0000313" key="1">
    <source>
        <dbReference type="EMBL" id="CAI4031127.1"/>
    </source>
</evidence>
<dbReference type="EMBL" id="OX365700">
    <property type="protein sequence ID" value="CAI4031127.1"/>
    <property type="molecule type" value="Genomic_DNA"/>
</dbReference>
<organism evidence="1 2">
    <name type="scientific">Nitrospira tepida</name>
    <dbReference type="NCBI Taxonomy" id="2973512"/>
    <lineage>
        <taxon>Bacteria</taxon>
        <taxon>Pseudomonadati</taxon>
        <taxon>Nitrospirota</taxon>
        <taxon>Nitrospiria</taxon>
        <taxon>Nitrospirales</taxon>
        <taxon>Nitrospiraceae</taxon>
        <taxon>Nitrospira</taxon>
    </lineage>
</organism>
<protein>
    <submittedName>
        <fullName evidence="1">Type I-B CRISPR-associated protein Cas8b1/Cst1</fullName>
    </submittedName>
</protein>